<keyword evidence="8 9" id="KW-0472">Membrane</keyword>
<dbReference type="PANTHER" id="PTHR12263:SF0">
    <property type="entry name" value="V-TYPE PROTON ATPASE SUBUNIT"/>
    <property type="match status" value="1"/>
</dbReference>
<keyword evidence="11" id="KW-1185">Reference proteome</keyword>
<dbReference type="GO" id="GO:0033179">
    <property type="term" value="C:proton-transporting V-type ATPase, V0 domain"/>
    <property type="evidence" value="ECO:0007669"/>
    <property type="project" value="InterPro"/>
</dbReference>
<sequence>MGASFFCIVFFTAIWIGVGWFAPRFIPPTVDKPIIHMLLLMTAVCCYSMWLFTYMAQMNPLIGPQLSTVTQHIMQREWS</sequence>
<protein>
    <recommendedName>
        <fullName evidence="12">V-type proton ATPase subunit</fullName>
    </recommendedName>
</protein>
<evidence type="ECO:0008006" key="12">
    <source>
        <dbReference type="Google" id="ProtNLM"/>
    </source>
</evidence>
<evidence type="ECO:0000256" key="3">
    <source>
        <dbReference type="ARBA" id="ARBA00022448"/>
    </source>
</evidence>
<evidence type="ECO:0000256" key="1">
    <source>
        <dbReference type="ARBA" id="ARBA00004127"/>
    </source>
</evidence>
<evidence type="ECO:0000256" key="5">
    <source>
        <dbReference type="ARBA" id="ARBA00022781"/>
    </source>
</evidence>
<dbReference type="GO" id="GO:0033181">
    <property type="term" value="C:plasma membrane proton-transporting V-type ATPase complex"/>
    <property type="evidence" value="ECO:0007669"/>
    <property type="project" value="TreeGrafter"/>
</dbReference>
<dbReference type="HOGENOM" id="CLU_170555_0_0_1"/>
<keyword evidence="7" id="KW-0406">Ion transport</keyword>
<dbReference type="Proteomes" id="UP000015104">
    <property type="component" value="Unassembled WGS sequence"/>
</dbReference>
<keyword evidence="5" id="KW-0375">Hydrogen ion transport</keyword>
<dbReference type="AlphaFoldDB" id="T1KGP2"/>
<feature type="transmembrane region" description="Helical" evidence="9">
    <location>
        <begin position="5"/>
        <end position="22"/>
    </location>
</feature>
<name>T1KGP2_TETUR</name>
<dbReference type="GO" id="GO:0046961">
    <property type="term" value="F:proton-transporting ATPase activity, rotational mechanism"/>
    <property type="evidence" value="ECO:0007669"/>
    <property type="project" value="InterPro"/>
</dbReference>
<reference evidence="10" key="2">
    <citation type="submission" date="2015-06" db="UniProtKB">
        <authorList>
            <consortium name="EnsemblMetazoa"/>
        </authorList>
    </citation>
    <scope>IDENTIFICATION</scope>
</reference>
<dbReference type="GO" id="GO:0012505">
    <property type="term" value="C:endomembrane system"/>
    <property type="evidence" value="ECO:0007669"/>
    <property type="project" value="UniProtKB-SubCell"/>
</dbReference>
<evidence type="ECO:0000256" key="8">
    <source>
        <dbReference type="ARBA" id="ARBA00023136"/>
    </source>
</evidence>
<evidence type="ECO:0000256" key="6">
    <source>
        <dbReference type="ARBA" id="ARBA00022989"/>
    </source>
</evidence>
<dbReference type="InterPro" id="IPR008389">
    <property type="entry name" value="ATPase_V0-cplx_e1/e2_su"/>
</dbReference>
<dbReference type="Pfam" id="PF05493">
    <property type="entry name" value="ATP_synt_H"/>
    <property type="match status" value="1"/>
</dbReference>
<dbReference type="EnsemblMetazoa" id="tetur11g01510.1">
    <property type="protein sequence ID" value="tetur11g01510.1"/>
    <property type="gene ID" value="tetur11g01510"/>
</dbReference>
<accession>T1KGP2</accession>
<evidence type="ECO:0000313" key="10">
    <source>
        <dbReference type="EnsemblMetazoa" id="tetur11g01510.1"/>
    </source>
</evidence>
<proteinExistence type="inferred from homology"/>
<comment type="similarity">
    <text evidence="2">Belongs to the V-ATPase e1/e2 subunit family.</text>
</comment>
<dbReference type="eggNOG" id="KOG3500">
    <property type="taxonomic scope" value="Eukaryota"/>
</dbReference>
<reference evidence="11" key="1">
    <citation type="submission" date="2011-08" db="EMBL/GenBank/DDBJ databases">
        <authorList>
            <person name="Rombauts S."/>
        </authorList>
    </citation>
    <scope>NUCLEOTIDE SEQUENCE</scope>
    <source>
        <strain evidence="11">London</strain>
    </source>
</reference>
<evidence type="ECO:0000256" key="4">
    <source>
        <dbReference type="ARBA" id="ARBA00022692"/>
    </source>
</evidence>
<evidence type="ECO:0000256" key="9">
    <source>
        <dbReference type="SAM" id="Phobius"/>
    </source>
</evidence>
<evidence type="ECO:0000256" key="7">
    <source>
        <dbReference type="ARBA" id="ARBA00023065"/>
    </source>
</evidence>
<dbReference type="PANTHER" id="PTHR12263">
    <property type="entry name" value="VACUOLAR ATP SYNTHASE SUBUNIT H"/>
    <property type="match status" value="1"/>
</dbReference>
<comment type="subcellular location">
    <subcellularLocation>
        <location evidence="1">Endomembrane system</location>
        <topology evidence="1">Multi-pass membrane protein</topology>
    </subcellularLocation>
</comment>
<evidence type="ECO:0000256" key="2">
    <source>
        <dbReference type="ARBA" id="ARBA00008328"/>
    </source>
</evidence>
<evidence type="ECO:0000313" key="11">
    <source>
        <dbReference type="Proteomes" id="UP000015104"/>
    </source>
</evidence>
<dbReference type="EMBL" id="CAEY01000069">
    <property type="status" value="NOT_ANNOTATED_CDS"/>
    <property type="molecule type" value="Genomic_DNA"/>
</dbReference>
<dbReference type="STRING" id="32264.T1KGP2"/>
<feature type="transmembrane region" description="Helical" evidence="9">
    <location>
        <begin position="34"/>
        <end position="52"/>
    </location>
</feature>
<keyword evidence="3" id="KW-0813">Transport</keyword>
<keyword evidence="4 9" id="KW-0812">Transmembrane</keyword>
<keyword evidence="6 9" id="KW-1133">Transmembrane helix</keyword>
<organism evidence="10 11">
    <name type="scientific">Tetranychus urticae</name>
    <name type="common">Two-spotted spider mite</name>
    <dbReference type="NCBI Taxonomy" id="32264"/>
    <lineage>
        <taxon>Eukaryota</taxon>
        <taxon>Metazoa</taxon>
        <taxon>Ecdysozoa</taxon>
        <taxon>Arthropoda</taxon>
        <taxon>Chelicerata</taxon>
        <taxon>Arachnida</taxon>
        <taxon>Acari</taxon>
        <taxon>Acariformes</taxon>
        <taxon>Trombidiformes</taxon>
        <taxon>Prostigmata</taxon>
        <taxon>Eleutherengona</taxon>
        <taxon>Raphignathae</taxon>
        <taxon>Tetranychoidea</taxon>
        <taxon>Tetranychidae</taxon>
        <taxon>Tetranychus</taxon>
    </lineage>
</organism>